<reference evidence="2" key="1">
    <citation type="submission" date="2020-08" db="EMBL/GenBank/DDBJ databases">
        <title>Ramlibacter sp. GTP1 16S ribosomal RNA gene genome sequencing and assembly.</title>
        <authorList>
            <person name="Kang M."/>
        </authorList>
    </citation>
    <scope>NUCLEOTIDE SEQUENCE</scope>
    <source>
        <strain evidence="2">GTP1</strain>
    </source>
</reference>
<dbReference type="RefSeq" id="WP_187081911.1">
    <property type="nucleotide sequence ID" value="NZ_JACORU010000004.1"/>
</dbReference>
<keyword evidence="3" id="KW-1185">Reference proteome</keyword>
<organism evidence="2 3">
    <name type="scientific">Ramlibacter albus</name>
    <dbReference type="NCBI Taxonomy" id="2079448"/>
    <lineage>
        <taxon>Bacteria</taxon>
        <taxon>Pseudomonadati</taxon>
        <taxon>Pseudomonadota</taxon>
        <taxon>Betaproteobacteria</taxon>
        <taxon>Burkholderiales</taxon>
        <taxon>Comamonadaceae</taxon>
        <taxon>Ramlibacter</taxon>
    </lineage>
</organism>
<dbReference type="Proteomes" id="UP000596827">
    <property type="component" value="Unassembled WGS sequence"/>
</dbReference>
<evidence type="ECO:0000256" key="1">
    <source>
        <dbReference type="SAM" id="MobiDB-lite"/>
    </source>
</evidence>
<name>A0A923S2F9_9BURK</name>
<comment type="caution">
    <text evidence="2">The sequence shown here is derived from an EMBL/GenBank/DDBJ whole genome shotgun (WGS) entry which is preliminary data.</text>
</comment>
<sequence length="76" mass="8287">MNKPHRIVIILACMGGLAACGDTPQTASGIKSDSQHFTGTGKPYQAAGWKQGDRNSWEQQLKVRAQQGQNDYVKVN</sequence>
<dbReference type="AlphaFoldDB" id="A0A923S2F9"/>
<dbReference type="EMBL" id="JACORU010000004">
    <property type="protein sequence ID" value="MBC5765439.1"/>
    <property type="molecule type" value="Genomic_DNA"/>
</dbReference>
<proteinExistence type="predicted"/>
<accession>A0A923S2F9</accession>
<feature type="compositionally biased region" description="Polar residues" evidence="1">
    <location>
        <begin position="28"/>
        <end position="38"/>
    </location>
</feature>
<gene>
    <name evidence="2" type="ORF">H8R02_13305</name>
</gene>
<evidence type="ECO:0000313" key="2">
    <source>
        <dbReference type="EMBL" id="MBC5765439.1"/>
    </source>
</evidence>
<dbReference type="PROSITE" id="PS51257">
    <property type="entry name" value="PROKAR_LIPOPROTEIN"/>
    <property type="match status" value="1"/>
</dbReference>
<evidence type="ECO:0008006" key="4">
    <source>
        <dbReference type="Google" id="ProtNLM"/>
    </source>
</evidence>
<feature type="region of interest" description="Disordered" evidence="1">
    <location>
        <begin position="28"/>
        <end position="56"/>
    </location>
</feature>
<evidence type="ECO:0000313" key="3">
    <source>
        <dbReference type="Proteomes" id="UP000596827"/>
    </source>
</evidence>
<protein>
    <recommendedName>
        <fullName evidence="4">Lipoprotein</fullName>
    </recommendedName>
</protein>